<feature type="region of interest" description="Disordered" evidence="1">
    <location>
        <begin position="1"/>
        <end position="26"/>
    </location>
</feature>
<evidence type="ECO:0000313" key="4">
    <source>
        <dbReference type="Proteomes" id="UP000235347"/>
    </source>
</evidence>
<keyword evidence="4" id="KW-1185">Reference proteome</keyword>
<proteinExistence type="predicted"/>
<evidence type="ECO:0000313" key="3">
    <source>
        <dbReference type="EMBL" id="PMS27190.1"/>
    </source>
</evidence>
<accession>A0A2N7WCP2</accession>
<comment type="caution">
    <text evidence="3">The sequence shown here is derived from an EMBL/GenBank/DDBJ whole genome shotgun (WGS) entry which is preliminary data.</text>
</comment>
<reference evidence="3 4" key="1">
    <citation type="submission" date="2018-01" db="EMBL/GenBank/DDBJ databases">
        <title>Whole genome analyses suggest that Burkholderia sensu lato contains two further novel genera in the rhizoxinica-symbiotica group Mycetohabitans gen. nov., and Trinickia gen. nov.: implications for the evolution of diazotrophy and nodulation in the Burkholderiaceae.</title>
        <authorList>
            <person name="Estrada-de los Santos P."/>
            <person name="Palmer M."/>
            <person name="Chavez-Ramirez B."/>
            <person name="Beukes C."/>
            <person name="Steenkamp E.T."/>
            <person name="Hirsch A.M."/>
            <person name="Manyaka P."/>
            <person name="Maluk M."/>
            <person name="Lafos M."/>
            <person name="Crook M."/>
            <person name="Gross E."/>
            <person name="Simon M.F."/>
            <person name="Bueno dos Reis Junior F."/>
            <person name="Poole P.S."/>
            <person name="Venter S.N."/>
            <person name="James E.K."/>
        </authorList>
    </citation>
    <scope>NUCLEOTIDE SEQUENCE [LARGE SCALE GENOMIC DNA]</scope>
    <source>
        <strain evidence="3 4">GP25-8</strain>
    </source>
</reference>
<evidence type="ECO:0000256" key="2">
    <source>
        <dbReference type="SAM" id="Phobius"/>
    </source>
</evidence>
<feature type="transmembrane region" description="Helical" evidence="2">
    <location>
        <begin position="55"/>
        <end position="72"/>
    </location>
</feature>
<feature type="transmembrane region" description="Helical" evidence="2">
    <location>
        <begin position="30"/>
        <end position="49"/>
    </location>
</feature>
<name>A0A2N7WCP2_9BURK</name>
<dbReference type="Proteomes" id="UP000235347">
    <property type="component" value="Unassembled WGS sequence"/>
</dbReference>
<keyword evidence="2" id="KW-0472">Membrane</keyword>
<keyword evidence="2" id="KW-1133">Transmembrane helix</keyword>
<dbReference type="EMBL" id="PNYB01000003">
    <property type="protein sequence ID" value="PMS27190.1"/>
    <property type="molecule type" value="Genomic_DNA"/>
</dbReference>
<dbReference type="AlphaFoldDB" id="A0A2N7WCP2"/>
<feature type="compositionally biased region" description="Basic and acidic residues" evidence="1">
    <location>
        <begin position="9"/>
        <end position="19"/>
    </location>
</feature>
<evidence type="ECO:0000256" key="1">
    <source>
        <dbReference type="SAM" id="MobiDB-lite"/>
    </source>
</evidence>
<keyword evidence="2" id="KW-0812">Transmembrane</keyword>
<sequence length="75" mass="7929">MQQPGWSTRSDDRAERRSDAQAAAGGGRLAALRIGGFFVATWASAAVLYFGRHSVAFIALSGVVALGGFDLFRPD</sequence>
<gene>
    <name evidence="3" type="ORF">C0Z19_05440</name>
</gene>
<organism evidence="3 4">
    <name type="scientific">Trinickia soli</name>
    <dbReference type="NCBI Taxonomy" id="380675"/>
    <lineage>
        <taxon>Bacteria</taxon>
        <taxon>Pseudomonadati</taxon>
        <taxon>Pseudomonadota</taxon>
        <taxon>Betaproteobacteria</taxon>
        <taxon>Burkholderiales</taxon>
        <taxon>Burkholderiaceae</taxon>
        <taxon>Trinickia</taxon>
    </lineage>
</organism>
<protein>
    <submittedName>
        <fullName evidence="3">Uncharacterized protein</fullName>
    </submittedName>
</protein>